<dbReference type="GO" id="GO:0004111">
    <property type="term" value="F:creatine kinase activity"/>
    <property type="evidence" value="ECO:0007669"/>
    <property type="project" value="UniProtKB-EC"/>
</dbReference>
<name>Q9PSI5_ONCKI</name>
<sequence length="20" mass="2425">PFGNTHNNFKLNFKVEEEYP</sequence>
<dbReference type="PIR" id="A53875">
    <property type="entry name" value="A53875"/>
</dbReference>
<accession>Q9PSI5</accession>
<reference key="1">
    <citation type="journal article" date="1992" name="J. Protein Chem.">
        <title>The principal islet of the Coho salmon (Oncorhyncus kisutch) contains the BB isoenzyme of creatine kinase.</title>
        <authorList>
            <person name="White K.C."/>
            <person name="Babbitt P.C."/>
            <person name="Buechter D.D."/>
            <person name="Kenyon G.L."/>
        </authorList>
    </citation>
    <scope>NUCLEOTIDE SEQUENCE</scope>
</reference>
<organism>
    <name type="scientific">Oncorhynchus kisutch</name>
    <name type="common">Coho salmon</name>
    <name type="synonym">Salmo kisutch</name>
    <dbReference type="NCBI Taxonomy" id="8019"/>
    <lineage>
        <taxon>Eukaryota</taxon>
        <taxon>Metazoa</taxon>
        <taxon>Chordata</taxon>
        <taxon>Craniata</taxon>
        <taxon>Vertebrata</taxon>
        <taxon>Euteleostomi</taxon>
        <taxon>Actinopterygii</taxon>
        <taxon>Neopterygii</taxon>
        <taxon>Teleostei</taxon>
        <taxon>Protacanthopterygii</taxon>
        <taxon>Salmoniformes</taxon>
        <taxon>Salmonidae</taxon>
        <taxon>Salmoninae</taxon>
        <taxon>Oncorhynchus</taxon>
    </lineage>
</organism>
<proteinExistence type="predicted"/>
<dbReference type="EC" id="2.7.3.2"/>
<dbReference type="AlphaFoldDB" id="Q9PSI5"/>
<protein>
    <submittedName>
        <fullName>Creatine kinase</fullName>
        <ecNumber>2.7.3.2</ecNumber>
    </submittedName>
</protein>